<name>U9TE19_RHIID</name>
<gene>
    <name evidence="2" type="ORF">GLOINDRAFT_4471</name>
</gene>
<protein>
    <submittedName>
        <fullName evidence="2">Uncharacterized protein</fullName>
    </submittedName>
</protein>
<organism evidence="2">
    <name type="scientific">Rhizophagus irregularis (strain DAOM 181602 / DAOM 197198 / MUCL 43194)</name>
    <name type="common">Arbuscular mycorrhizal fungus</name>
    <name type="synonym">Glomus intraradices</name>
    <dbReference type="NCBI Taxonomy" id="747089"/>
    <lineage>
        <taxon>Eukaryota</taxon>
        <taxon>Fungi</taxon>
        <taxon>Fungi incertae sedis</taxon>
        <taxon>Mucoromycota</taxon>
        <taxon>Glomeromycotina</taxon>
        <taxon>Glomeromycetes</taxon>
        <taxon>Glomerales</taxon>
        <taxon>Glomeraceae</taxon>
        <taxon>Rhizophagus</taxon>
    </lineage>
</organism>
<feature type="compositionally biased region" description="Polar residues" evidence="1">
    <location>
        <begin position="19"/>
        <end position="28"/>
    </location>
</feature>
<evidence type="ECO:0000256" key="1">
    <source>
        <dbReference type="SAM" id="MobiDB-lite"/>
    </source>
</evidence>
<reference evidence="2" key="1">
    <citation type="submission" date="2013-07" db="EMBL/GenBank/DDBJ databases">
        <title>The genome of an arbuscular mycorrhizal fungus provides insights into the evolution of the oldest plant symbiosis.</title>
        <authorList>
            <consortium name="DOE Joint Genome Institute"/>
            <person name="Tisserant E."/>
            <person name="Malbreil M."/>
            <person name="Kuo A."/>
            <person name="Kohler A."/>
            <person name="Symeonidi A."/>
            <person name="Balestrini R."/>
            <person name="Charron P."/>
            <person name="Duensing N."/>
            <person name="Frei-dit-Frey N."/>
            <person name="Gianinazzi-Pearson V."/>
            <person name="Gilbert B."/>
            <person name="Handa Y."/>
            <person name="Hijri M."/>
            <person name="Kaul R."/>
            <person name="Kawaguchi M."/>
            <person name="Krajinski F."/>
            <person name="Lammers P."/>
            <person name="Lapierre D."/>
            <person name="Masclaux F.G."/>
            <person name="Murat C."/>
            <person name="Morin E."/>
            <person name="Ndikumana S."/>
            <person name="Pagni M."/>
            <person name="Petitpierre D."/>
            <person name="Requena N."/>
            <person name="Rosikiewicz P."/>
            <person name="Riley R."/>
            <person name="Saito K."/>
            <person name="San Clemente H."/>
            <person name="Shapiro H."/>
            <person name="van Tuinen D."/>
            <person name="Becard G."/>
            <person name="Bonfante P."/>
            <person name="Paszkowski U."/>
            <person name="Shachar-Hill Y."/>
            <person name="Young J.P."/>
            <person name="Sanders I.R."/>
            <person name="Henrissat B."/>
            <person name="Rensing S.A."/>
            <person name="Grigoriev I.V."/>
            <person name="Corradi N."/>
            <person name="Roux C."/>
            <person name="Martin F."/>
        </authorList>
    </citation>
    <scope>NUCLEOTIDE SEQUENCE</scope>
    <source>
        <strain evidence="2">DAOM 197198</strain>
    </source>
</reference>
<dbReference type="AlphaFoldDB" id="U9TE19"/>
<accession>U9TE19</accession>
<sequence length="68" mass="7646">MTDHDRPLPSLIWLCRNSSTNLNHGETNGSDRKNEKVNHQSRLNQKEIPDQADEFLLLMGSQASGKAT</sequence>
<dbReference type="HOGENOM" id="CLU_2795252_0_0_1"/>
<feature type="compositionally biased region" description="Basic and acidic residues" evidence="1">
    <location>
        <begin position="29"/>
        <end position="38"/>
    </location>
</feature>
<feature type="region of interest" description="Disordered" evidence="1">
    <location>
        <begin position="19"/>
        <end position="38"/>
    </location>
</feature>
<evidence type="ECO:0000313" key="2">
    <source>
        <dbReference type="EMBL" id="ESA04553.1"/>
    </source>
</evidence>
<proteinExistence type="predicted"/>
<dbReference type="EMBL" id="KI294219">
    <property type="protein sequence ID" value="ESA04553.1"/>
    <property type="molecule type" value="Genomic_DNA"/>
</dbReference>